<organism evidence="2 3">
    <name type="scientific">Solemya velesiana gill symbiont</name>
    <dbReference type="NCBI Taxonomy" id="1918948"/>
    <lineage>
        <taxon>Bacteria</taxon>
        <taxon>Pseudomonadati</taxon>
        <taxon>Pseudomonadota</taxon>
        <taxon>Gammaproteobacteria</taxon>
        <taxon>sulfur-oxidizing symbionts</taxon>
    </lineage>
</organism>
<dbReference type="Proteomes" id="UP000190896">
    <property type="component" value="Unassembled WGS sequence"/>
</dbReference>
<protein>
    <submittedName>
        <fullName evidence="2">Uncharacterized protein</fullName>
    </submittedName>
</protein>
<name>A0A1T2KUT6_9GAMM</name>
<evidence type="ECO:0000313" key="2">
    <source>
        <dbReference type="EMBL" id="OOZ36490.1"/>
    </source>
</evidence>
<gene>
    <name evidence="2" type="ORF">BOW51_06950</name>
</gene>
<evidence type="ECO:0000313" key="3">
    <source>
        <dbReference type="Proteomes" id="UP000190896"/>
    </source>
</evidence>
<dbReference type="EMBL" id="MPRJ01000037">
    <property type="protein sequence ID" value="OOZ36490.1"/>
    <property type="molecule type" value="Genomic_DNA"/>
</dbReference>
<dbReference type="OrthoDB" id="5760904at2"/>
<dbReference type="AlphaFoldDB" id="A0A1T2KUT6"/>
<sequence>MSEVVDAMPPVESNEMSDSEAYPQAEPMLLLNRAIVATRTHNPDLMESAFSDIIEQIPDMASRFFQEGMEQLELIDYPPQVREVIQRYARDWPEERILH</sequence>
<accession>A0A1T2KUT6</accession>
<feature type="region of interest" description="Disordered" evidence="1">
    <location>
        <begin position="1"/>
        <end position="22"/>
    </location>
</feature>
<proteinExistence type="predicted"/>
<evidence type="ECO:0000256" key="1">
    <source>
        <dbReference type="SAM" id="MobiDB-lite"/>
    </source>
</evidence>
<reference evidence="2 3" key="1">
    <citation type="submission" date="2016-11" db="EMBL/GenBank/DDBJ databases">
        <title>Mixed transmission modes and dynamic genome evolution in an obligate animal-bacterial symbiosis.</title>
        <authorList>
            <person name="Russell S.L."/>
            <person name="Corbett-Detig R.B."/>
            <person name="Cavanaugh C.M."/>
        </authorList>
    </citation>
    <scope>NUCLEOTIDE SEQUENCE [LARGE SCALE GENOMIC DNA]</scope>
    <source>
        <strain evidence="2">Se-Cadez</strain>
    </source>
</reference>
<comment type="caution">
    <text evidence="2">The sequence shown here is derived from an EMBL/GenBank/DDBJ whole genome shotgun (WGS) entry which is preliminary data.</text>
</comment>
<keyword evidence="3" id="KW-1185">Reference proteome</keyword>
<dbReference type="RefSeq" id="WP_078487091.1">
    <property type="nucleotide sequence ID" value="NZ_MPRJ01000037.1"/>
</dbReference>